<protein>
    <recommendedName>
        <fullName evidence="4">SAM domain-containing protein</fullName>
    </recommendedName>
</protein>
<keyword evidence="3" id="KW-1185">Reference proteome</keyword>
<evidence type="ECO:0000313" key="2">
    <source>
        <dbReference type="EMBL" id="KAK7453383.1"/>
    </source>
</evidence>
<feature type="compositionally biased region" description="Basic and acidic residues" evidence="1">
    <location>
        <begin position="37"/>
        <end position="53"/>
    </location>
</feature>
<gene>
    <name evidence="2" type="ORF">VKT23_011647</name>
</gene>
<proteinExistence type="predicted"/>
<accession>A0ABR1J861</accession>
<evidence type="ECO:0000313" key="3">
    <source>
        <dbReference type="Proteomes" id="UP001498398"/>
    </source>
</evidence>
<evidence type="ECO:0008006" key="4">
    <source>
        <dbReference type="Google" id="ProtNLM"/>
    </source>
</evidence>
<feature type="region of interest" description="Disordered" evidence="1">
    <location>
        <begin position="186"/>
        <end position="221"/>
    </location>
</feature>
<reference evidence="2 3" key="1">
    <citation type="submission" date="2024-01" db="EMBL/GenBank/DDBJ databases">
        <title>A draft genome for the cacao thread blight pathogen Marasmiellus scandens.</title>
        <authorList>
            <person name="Baruah I.K."/>
            <person name="Leung J."/>
            <person name="Bukari Y."/>
            <person name="Amoako-Attah I."/>
            <person name="Meinhardt L.W."/>
            <person name="Bailey B.A."/>
            <person name="Cohen S.P."/>
        </authorList>
    </citation>
    <scope>NUCLEOTIDE SEQUENCE [LARGE SCALE GENOMIC DNA]</scope>
    <source>
        <strain evidence="2 3">GH-19</strain>
    </source>
</reference>
<dbReference type="EMBL" id="JBANRG010000026">
    <property type="protein sequence ID" value="KAK7453383.1"/>
    <property type="molecule type" value="Genomic_DNA"/>
</dbReference>
<organism evidence="2 3">
    <name type="scientific">Marasmiellus scandens</name>
    <dbReference type="NCBI Taxonomy" id="2682957"/>
    <lineage>
        <taxon>Eukaryota</taxon>
        <taxon>Fungi</taxon>
        <taxon>Dikarya</taxon>
        <taxon>Basidiomycota</taxon>
        <taxon>Agaricomycotina</taxon>
        <taxon>Agaricomycetes</taxon>
        <taxon>Agaricomycetidae</taxon>
        <taxon>Agaricales</taxon>
        <taxon>Marasmiineae</taxon>
        <taxon>Omphalotaceae</taxon>
        <taxon>Marasmiellus</taxon>
    </lineage>
</organism>
<comment type="caution">
    <text evidence="2">The sequence shown here is derived from an EMBL/GenBank/DDBJ whole genome shotgun (WGS) entry which is preliminary data.</text>
</comment>
<name>A0ABR1J861_9AGAR</name>
<feature type="region of interest" description="Disordered" evidence="1">
    <location>
        <begin position="1"/>
        <end position="61"/>
    </location>
</feature>
<dbReference type="Proteomes" id="UP001498398">
    <property type="component" value="Unassembled WGS sequence"/>
</dbReference>
<sequence>MDLDDYPEVPNEEQIDNYLDEIPEEPAYGEEDLEDEERQKEEEYQRRLEEPSSHNDGQGIRVTPHLQPIFPALKLGGKHRKNAKKPKLEAAEVFFAHEELYLEDFLPLVLSAVEGLGNLSVPKEYKIVAGRVCSKTVKFSWSMKGQTELPLMSAVSWADCIQQVNAKVNTDLRLLVEELEQQVSTPLPEATQVGAGTNVAEEAEEGSGHNKHSKKTHEKSAEEKMIEGFVIRLMNEYKCEDGKCASERCLIAPDQSHIPLTVKALDYWASSMAAGKEGVSIDKPPAHHYFIKDDDVNDVAVLAARCRQTLNQAQLPTININLSEARSAHAPLQSHNEVPVELPLKQTLLQWQETYGLDENIIQILQQNRITGPHGLEYVTDEDLKEMGLVIGEKADVRDAQKRWKLSVK</sequence>
<evidence type="ECO:0000256" key="1">
    <source>
        <dbReference type="SAM" id="MobiDB-lite"/>
    </source>
</evidence>
<feature type="compositionally biased region" description="Acidic residues" evidence="1">
    <location>
        <begin position="1"/>
        <end position="36"/>
    </location>
</feature>